<evidence type="ECO:0000256" key="1">
    <source>
        <dbReference type="SAM" id="MobiDB-lite"/>
    </source>
</evidence>
<dbReference type="EMBL" id="JAHUTI010002515">
    <property type="protein sequence ID" value="MED6233425.1"/>
    <property type="molecule type" value="Genomic_DNA"/>
</dbReference>
<accession>A0ABU7A751</accession>
<feature type="region of interest" description="Disordered" evidence="1">
    <location>
        <begin position="51"/>
        <end position="88"/>
    </location>
</feature>
<evidence type="ECO:0000313" key="3">
    <source>
        <dbReference type="Proteomes" id="UP001345963"/>
    </source>
</evidence>
<keyword evidence="3" id="KW-1185">Reference proteome</keyword>
<protein>
    <submittedName>
        <fullName evidence="2">Uncharacterized protein</fullName>
    </submittedName>
</protein>
<feature type="compositionally biased region" description="Polar residues" evidence="1">
    <location>
        <begin position="65"/>
        <end position="80"/>
    </location>
</feature>
<proteinExistence type="predicted"/>
<sequence>MQTPMGTGQERHTRACLLAEAALIKVDFPQGLEKEARTASHAFLRVCPDSESYPAASQPLKEPNVSLSYGSAGSAKSPSPQLRRLAAS</sequence>
<name>A0ABU7A751_9TELE</name>
<dbReference type="Proteomes" id="UP001345963">
    <property type="component" value="Unassembled WGS sequence"/>
</dbReference>
<reference evidence="2 3" key="1">
    <citation type="submission" date="2021-07" db="EMBL/GenBank/DDBJ databases">
        <authorList>
            <person name="Palmer J.M."/>
        </authorList>
    </citation>
    <scope>NUCLEOTIDE SEQUENCE [LARGE SCALE GENOMIC DNA]</scope>
    <source>
        <strain evidence="2 3">AT_MEX2019</strain>
        <tissue evidence="2">Muscle</tissue>
    </source>
</reference>
<comment type="caution">
    <text evidence="2">The sequence shown here is derived from an EMBL/GenBank/DDBJ whole genome shotgun (WGS) entry which is preliminary data.</text>
</comment>
<organism evidence="2 3">
    <name type="scientific">Ataeniobius toweri</name>
    <dbReference type="NCBI Taxonomy" id="208326"/>
    <lineage>
        <taxon>Eukaryota</taxon>
        <taxon>Metazoa</taxon>
        <taxon>Chordata</taxon>
        <taxon>Craniata</taxon>
        <taxon>Vertebrata</taxon>
        <taxon>Euteleostomi</taxon>
        <taxon>Actinopterygii</taxon>
        <taxon>Neopterygii</taxon>
        <taxon>Teleostei</taxon>
        <taxon>Neoteleostei</taxon>
        <taxon>Acanthomorphata</taxon>
        <taxon>Ovalentaria</taxon>
        <taxon>Atherinomorphae</taxon>
        <taxon>Cyprinodontiformes</taxon>
        <taxon>Goodeidae</taxon>
        <taxon>Ataeniobius</taxon>
    </lineage>
</organism>
<evidence type="ECO:0000313" key="2">
    <source>
        <dbReference type="EMBL" id="MED6233425.1"/>
    </source>
</evidence>
<gene>
    <name evidence="2" type="ORF">ATANTOWER_011638</name>
</gene>